<dbReference type="AlphaFoldDB" id="A0A923LJB4"/>
<dbReference type="PANTHER" id="PTHR43484:SF1">
    <property type="entry name" value="FLAGELLAR MOTOR SWITCH PROTEIN FLIN"/>
    <property type="match status" value="1"/>
</dbReference>
<dbReference type="GO" id="GO:0016787">
    <property type="term" value="F:hydrolase activity"/>
    <property type="evidence" value="ECO:0007669"/>
    <property type="project" value="InterPro"/>
</dbReference>
<feature type="compositionally biased region" description="Polar residues" evidence="7">
    <location>
        <begin position="244"/>
        <end position="268"/>
    </location>
</feature>
<keyword evidence="5" id="KW-0283">Flagellar rotation</keyword>
<keyword evidence="10" id="KW-0282">Flagellum</keyword>
<evidence type="ECO:0000256" key="3">
    <source>
        <dbReference type="ARBA" id="ARBA00022475"/>
    </source>
</evidence>
<dbReference type="Gene3D" id="3.40.1550.10">
    <property type="entry name" value="CheC-like"/>
    <property type="match status" value="1"/>
</dbReference>
<keyword evidence="10" id="KW-0966">Cell projection</keyword>
<evidence type="ECO:0000256" key="5">
    <source>
        <dbReference type="ARBA" id="ARBA00022779"/>
    </source>
</evidence>
<dbReference type="GO" id="GO:0006935">
    <property type="term" value="P:chemotaxis"/>
    <property type="evidence" value="ECO:0007669"/>
    <property type="project" value="UniProtKB-KW"/>
</dbReference>
<comment type="caution">
    <text evidence="10">The sequence shown here is derived from an EMBL/GenBank/DDBJ whole genome shotgun (WGS) entry which is preliminary data.</text>
</comment>
<feature type="compositionally biased region" description="Basic and acidic residues" evidence="7">
    <location>
        <begin position="202"/>
        <end position="216"/>
    </location>
</feature>
<dbReference type="GO" id="GO:0005886">
    <property type="term" value="C:plasma membrane"/>
    <property type="evidence" value="ECO:0007669"/>
    <property type="project" value="UniProtKB-SubCell"/>
</dbReference>
<dbReference type="GO" id="GO:0071973">
    <property type="term" value="P:bacterial-type flagellum-dependent cell motility"/>
    <property type="evidence" value="ECO:0007669"/>
    <property type="project" value="InterPro"/>
</dbReference>
<dbReference type="SUPFAM" id="SSF103039">
    <property type="entry name" value="CheC-like"/>
    <property type="match status" value="1"/>
</dbReference>
<evidence type="ECO:0000313" key="11">
    <source>
        <dbReference type="Proteomes" id="UP000652477"/>
    </source>
</evidence>
<evidence type="ECO:0000259" key="8">
    <source>
        <dbReference type="Pfam" id="PF01052"/>
    </source>
</evidence>
<dbReference type="GO" id="GO:0009425">
    <property type="term" value="C:bacterial-type flagellum basal body"/>
    <property type="evidence" value="ECO:0007669"/>
    <property type="project" value="InterPro"/>
</dbReference>
<dbReference type="Gene3D" id="2.30.330.10">
    <property type="entry name" value="SpoA-like"/>
    <property type="match status" value="1"/>
</dbReference>
<dbReference type="InterPro" id="IPR036429">
    <property type="entry name" value="SpoA-like_sf"/>
</dbReference>
<dbReference type="NCBIfam" id="TIGR02480">
    <property type="entry name" value="fliN"/>
    <property type="match status" value="1"/>
</dbReference>
<dbReference type="InterPro" id="IPR028976">
    <property type="entry name" value="CheC-like_sf"/>
</dbReference>
<dbReference type="Proteomes" id="UP000652477">
    <property type="component" value="Unassembled WGS sequence"/>
</dbReference>
<dbReference type="PANTHER" id="PTHR43484">
    <property type="match status" value="1"/>
</dbReference>
<feature type="domain" description="CheC-like protein" evidence="9">
    <location>
        <begin position="9"/>
        <end position="44"/>
    </location>
</feature>
<keyword evidence="3" id="KW-1003">Cell membrane</keyword>
<organism evidence="10 11">
    <name type="scientific">Mediterraneibacter hominis</name>
    <dbReference type="NCBI Taxonomy" id="2763054"/>
    <lineage>
        <taxon>Bacteria</taxon>
        <taxon>Bacillati</taxon>
        <taxon>Bacillota</taxon>
        <taxon>Clostridia</taxon>
        <taxon>Lachnospirales</taxon>
        <taxon>Lachnospiraceae</taxon>
        <taxon>Mediterraneibacter</taxon>
    </lineage>
</organism>
<reference evidence="10" key="1">
    <citation type="submission" date="2020-08" db="EMBL/GenBank/DDBJ databases">
        <title>Genome public.</title>
        <authorList>
            <person name="Liu C."/>
            <person name="Sun Q."/>
        </authorList>
    </citation>
    <scope>NUCLEOTIDE SEQUENCE</scope>
    <source>
        <strain evidence="10">NSJ-55</strain>
    </source>
</reference>
<dbReference type="PRINTS" id="PR00956">
    <property type="entry name" value="FLGMOTORFLIN"/>
</dbReference>
<gene>
    <name evidence="10" type="primary">fliN</name>
    <name evidence="10" type="ORF">H8S37_10510</name>
</gene>
<dbReference type="Pfam" id="PF01052">
    <property type="entry name" value="FliMN_C"/>
    <property type="match status" value="1"/>
</dbReference>
<dbReference type="CDD" id="cd17907">
    <property type="entry name" value="FliY_FliN-Y"/>
    <property type="match status" value="1"/>
</dbReference>
<accession>A0A923LJB4</accession>
<keyword evidence="10" id="KW-0969">Cilium</keyword>
<evidence type="ECO:0000256" key="2">
    <source>
        <dbReference type="ARBA" id="ARBA00009226"/>
    </source>
</evidence>
<dbReference type="InterPro" id="IPR001543">
    <property type="entry name" value="FliN-like_C"/>
</dbReference>
<evidence type="ECO:0000256" key="7">
    <source>
        <dbReference type="SAM" id="MobiDB-lite"/>
    </source>
</evidence>
<dbReference type="RefSeq" id="WP_186876020.1">
    <property type="nucleotide sequence ID" value="NZ_JACOPF010000002.1"/>
</dbReference>
<dbReference type="EMBL" id="JACOPF010000002">
    <property type="protein sequence ID" value="MBC5689348.1"/>
    <property type="molecule type" value="Genomic_DNA"/>
</dbReference>
<dbReference type="SUPFAM" id="SSF101801">
    <property type="entry name" value="Surface presentation of antigens (SPOA)"/>
    <property type="match status" value="1"/>
</dbReference>
<feature type="domain" description="Flagellar motor switch protein FliN-like C-terminal" evidence="8">
    <location>
        <begin position="331"/>
        <end position="401"/>
    </location>
</feature>
<name>A0A923LJB4_9FIRM</name>
<feature type="region of interest" description="Disordered" evidence="7">
    <location>
        <begin position="202"/>
        <end position="268"/>
    </location>
</feature>
<evidence type="ECO:0000256" key="1">
    <source>
        <dbReference type="ARBA" id="ARBA00004413"/>
    </source>
</evidence>
<feature type="domain" description="CheC-like protein" evidence="9">
    <location>
        <begin position="106"/>
        <end position="140"/>
    </location>
</feature>
<protein>
    <submittedName>
        <fullName evidence="10">Flagellar motor switch protein FliN</fullName>
    </submittedName>
</protein>
<dbReference type="InterPro" id="IPR001172">
    <property type="entry name" value="FliN_T3SS_HrcQb"/>
</dbReference>
<comment type="similarity">
    <text evidence="2">Belongs to the FliN/MopA/SpaO family.</text>
</comment>
<sequence length="409" mass="45232">MNENYLSTMEIDAIGEILNISLGASATAVSTMLDARVDITTPVVRVENKADFAFSNLKPAIGVEITYIEGLSGKNVMLLKRKDVKVIVEMLMGTTFSDEEFELNEMNISAICEVMNQMMGASSTALSELFGTTVNISTPKSFEVEGEDQFKEKYFTEDDPMVVIGFNLKIGEKMESEFLNLMSIELAKELVSGFFTDGLPEESAKTDEKVQQKKAAEPVLGQPEQEDRQPDTPEAKEAEEGVSETVTRPAQTDIQPSASEKTQTPVMENTQTPVMSGQMAEQMLQTMQMMQQQMLQMQQAQEERRISVKKAAAPSLKSEGYVEDPDANLDLLMNVPLELSVEIGRTKKQVKEILELNKGSLVVLDRIAGEPVDLYVNGECIAKGDVVVVDDNFGIRITEILQEEIIAEE</sequence>
<dbReference type="InterPro" id="IPR012826">
    <property type="entry name" value="FliN"/>
</dbReference>
<evidence type="ECO:0000256" key="6">
    <source>
        <dbReference type="ARBA" id="ARBA00023136"/>
    </source>
</evidence>
<proteinExistence type="inferred from homology"/>
<feature type="compositionally biased region" description="Basic and acidic residues" evidence="7">
    <location>
        <begin position="225"/>
        <end position="239"/>
    </location>
</feature>
<evidence type="ECO:0000256" key="4">
    <source>
        <dbReference type="ARBA" id="ARBA00022500"/>
    </source>
</evidence>
<dbReference type="GO" id="GO:0003774">
    <property type="term" value="F:cytoskeletal motor activity"/>
    <property type="evidence" value="ECO:0007669"/>
    <property type="project" value="InterPro"/>
</dbReference>
<dbReference type="InterPro" id="IPR051469">
    <property type="entry name" value="FliN/MopA/SpaO"/>
</dbReference>
<evidence type="ECO:0000259" key="9">
    <source>
        <dbReference type="Pfam" id="PF04509"/>
    </source>
</evidence>
<dbReference type="Pfam" id="PF04509">
    <property type="entry name" value="CheC"/>
    <property type="match status" value="2"/>
</dbReference>
<comment type="subcellular location">
    <subcellularLocation>
        <location evidence="1">Cell membrane</location>
        <topology evidence="1">Peripheral membrane protein</topology>
        <orientation evidence="1">Cytoplasmic side</orientation>
    </subcellularLocation>
</comment>
<keyword evidence="4" id="KW-0145">Chemotaxis</keyword>
<dbReference type="InterPro" id="IPR007597">
    <property type="entry name" value="CheC"/>
</dbReference>
<keyword evidence="11" id="KW-1185">Reference proteome</keyword>
<evidence type="ECO:0000313" key="10">
    <source>
        <dbReference type="EMBL" id="MBC5689348.1"/>
    </source>
</evidence>
<keyword evidence="6" id="KW-0472">Membrane</keyword>